<feature type="region of interest" description="Disordered" evidence="1">
    <location>
        <begin position="114"/>
        <end position="141"/>
    </location>
</feature>
<dbReference type="Proteomes" id="UP001454036">
    <property type="component" value="Unassembled WGS sequence"/>
</dbReference>
<protein>
    <submittedName>
        <fullName evidence="2">Uncharacterized protein</fullName>
    </submittedName>
</protein>
<name>A0AAV3NP03_LITER</name>
<organism evidence="2 3">
    <name type="scientific">Lithospermum erythrorhizon</name>
    <name type="common">Purple gromwell</name>
    <name type="synonym">Lithospermum officinale var. erythrorhizon</name>
    <dbReference type="NCBI Taxonomy" id="34254"/>
    <lineage>
        <taxon>Eukaryota</taxon>
        <taxon>Viridiplantae</taxon>
        <taxon>Streptophyta</taxon>
        <taxon>Embryophyta</taxon>
        <taxon>Tracheophyta</taxon>
        <taxon>Spermatophyta</taxon>
        <taxon>Magnoliopsida</taxon>
        <taxon>eudicotyledons</taxon>
        <taxon>Gunneridae</taxon>
        <taxon>Pentapetalae</taxon>
        <taxon>asterids</taxon>
        <taxon>lamiids</taxon>
        <taxon>Boraginales</taxon>
        <taxon>Boraginaceae</taxon>
        <taxon>Boraginoideae</taxon>
        <taxon>Lithospermeae</taxon>
        <taxon>Lithospermum</taxon>
    </lineage>
</organism>
<dbReference type="AlphaFoldDB" id="A0AAV3NP03"/>
<comment type="caution">
    <text evidence="2">The sequence shown here is derived from an EMBL/GenBank/DDBJ whole genome shotgun (WGS) entry which is preliminary data.</text>
</comment>
<sequence>MKGTKPGGIREGRIKRSLRKQGVTIRHVKRESPVVSPSLKEAVVDSLVKDQGDDDVMVVSYTTSKNRRSTRASVATLKKKRATLDVRGVDVEADEPADVVDVEKLEKLVKKRKVAKKGKGNAKRPSVDQVGGFVPKKKKGL</sequence>
<proteinExistence type="predicted"/>
<accession>A0AAV3NP03</accession>
<evidence type="ECO:0000313" key="2">
    <source>
        <dbReference type="EMBL" id="GAA0139488.1"/>
    </source>
</evidence>
<feature type="region of interest" description="Disordered" evidence="1">
    <location>
        <begin position="1"/>
        <end position="29"/>
    </location>
</feature>
<dbReference type="EMBL" id="BAABME010015120">
    <property type="protein sequence ID" value="GAA0139488.1"/>
    <property type="molecule type" value="Genomic_DNA"/>
</dbReference>
<evidence type="ECO:0000313" key="3">
    <source>
        <dbReference type="Proteomes" id="UP001454036"/>
    </source>
</evidence>
<reference evidence="2 3" key="1">
    <citation type="submission" date="2024-01" db="EMBL/GenBank/DDBJ databases">
        <title>The complete chloroplast genome sequence of Lithospermum erythrorhizon: insights into the phylogenetic relationship among Boraginaceae species and the maternal lineages of purple gromwells.</title>
        <authorList>
            <person name="Okada T."/>
            <person name="Watanabe K."/>
        </authorList>
    </citation>
    <scope>NUCLEOTIDE SEQUENCE [LARGE SCALE GENOMIC DNA]</scope>
</reference>
<evidence type="ECO:0000256" key="1">
    <source>
        <dbReference type="SAM" id="MobiDB-lite"/>
    </source>
</evidence>
<keyword evidence="3" id="KW-1185">Reference proteome</keyword>
<gene>
    <name evidence="2" type="ORF">LIER_35098</name>
</gene>